<feature type="transmembrane region" description="Helical" evidence="5">
    <location>
        <begin position="387"/>
        <end position="409"/>
    </location>
</feature>
<proteinExistence type="predicted"/>
<protein>
    <submittedName>
        <fullName evidence="7">MFS general substrate transporter</fullName>
    </submittedName>
</protein>
<dbReference type="InterPro" id="IPR036259">
    <property type="entry name" value="MFS_trans_sf"/>
</dbReference>
<feature type="transmembrane region" description="Helical" evidence="5">
    <location>
        <begin position="183"/>
        <end position="202"/>
    </location>
</feature>
<evidence type="ECO:0000256" key="5">
    <source>
        <dbReference type="SAM" id="Phobius"/>
    </source>
</evidence>
<feature type="transmembrane region" description="Helical" evidence="5">
    <location>
        <begin position="293"/>
        <end position="313"/>
    </location>
</feature>
<evidence type="ECO:0000256" key="4">
    <source>
        <dbReference type="ARBA" id="ARBA00023136"/>
    </source>
</evidence>
<dbReference type="GO" id="GO:0022857">
    <property type="term" value="F:transmembrane transporter activity"/>
    <property type="evidence" value="ECO:0007669"/>
    <property type="project" value="InterPro"/>
</dbReference>
<feature type="transmembrane region" description="Helical" evidence="5">
    <location>
        <begin position="319"/>
        <end position="343"/>
    </location>
</feature>
<keyword evidence="2 5" id="KW-0812">Transmembrane</keyword>
<evidence type="ECO:0000256" key="3">
    <source>
        <dbReference type="ARBA" id="ARBA00022989"/>
    </source>
</evidence>
<name>A0A5C2SQP2_9APHY</name>
<dbReference type="AlphaFoldDB" id="A0A5C2SQP2"/>
<dbReference type="InterPro" id="IPR011701">
    <property type="entry name" value="MFS"/>
</dbReference>
<dbReference type="GO" id="GO:0005886">
    <property type="term" value="C:plasma membrane"/>
    <property type="evidence" value="ECO:0007669"/>
    <property type="project" value="TreeGrafter"/>
</dbReference>
<evidence type="ECO:0000313" key="8">
    <source>
        <dbReference type="Proteomes" id="UP000313359"/>
    </source>
</evidence>
<feature type="transmembrane region" description="Helical" evidence="5">
    <location>
        <begin position="214"/>
        <end position="232"/>
    </location>
</feature>
<reference evidence="7" key="1">
    <citation type="journal article" date="2018" name="Genome Biol. Evol.">
        <title>Genomics and development of Lentinus tigrinus, a white-rot wood-decaying mushroom with dimorphic fruiting bodies.</title>
        <authorList>
            <person name="Wu B."/>
            <person name="Xu Z."/>
            <person name="Knudson A."/>
            <person name="Carlson A."/>
            <person name="Chen N."/>
            <person name="Kovaka S."/>
            <person name="LaButti K."/>
            <person name="Lipzen A."/>
            <person name="Pennachio C."/>
            <person name="Riley R."/>
            <person name="Schakwitz W."/>
            <person name="Umezawa K."/>
            <person name="Ohm R.A."/>
            <person name="Grigoriev I.V."/>
            <person name="Nagy L.G."/>
            <person name="Gibbons J."/>
            <person name="Hibbett D."/>
        </authorList>
    </citation>
    <scope>NUCLEOTIDE SEQUENCE [LARGE SCALE GENOMIC DNA]</scope>
    <source>
        <strain evidence="7">ALCF2SS1-6</strain>
    </source>
</reference>
<comment type="subcellular location">
    <subcellularLocation>
        <location evidence="1">Membrane</location>
        <topology evidence="1">Multi-pass membrane protein</topology>
    </subcellularLocation>
</comment>
<dbReference type="CDD" id="cd17323">
    <property type="entry name" value="MFS_Tpo1_MDR_like"/>
    <property type="match status" value="1"/>
</dbReference>
<evidence type="ECO:0000313" key="7">
    <source>
        <dbReference type="EMBL" id="RPD65674.1"/>
    </source>
</evidence>
<feature type="transmembrane region" description="Helical" evidence="5">
    <location>
        <begin position="350"/>
        <end position="375"/>
    </location>
</feature>
<dbReference type="Pfam" id="PF07690">
    <property type="entry name" value="MFS_1"/>
    <property type="match status" value="1"/>
</dbReference>
<dbReference type="Proteomes" id="UP000313359">
    <property type="component" value="Unassembled WGS sequence"/>
</dbReference>
<dbReference type="STRING" id="1328759.A0A5C2SQP2"/>
<organism evidence="7 8">
    <name type="scientific">Lentinus tigrinus ALCF2SS1-6</name>
    <dbReference type="NCBI Taxonomy" id="1328759"/>
    <lineage>
        <taxon>Eukaryota</taxon>
        <taxon>Fungi</taxon>
        <taxon>Dikarya</taxon>
        <taxon>Basidiomycota</taxon>
        <taxon>Agaricomycotina</taxon>
        <taxon>Agaricomycetes</taxon>
        <taxon>Polyporales</taxon>
        <taxon>Polyporaceae</taxon>
        <taxon>Lentinus</taxon>
    </lineage>
</organism>
<dbReference type="PANTHER" id="PTHR23502">
    <property type="entry name" value="MAJOR FACILITATOR SUPERFAMILY"/>
    <property type="match status" value="1"/>
</dbReference>
<feature type="transmembrane region" description="Helical" evidence="5">
    <location>
        <begin position="252"/>
        <end position="272"/>
    </location>
</feature>
<feature type="transmembrane region" description="Helical" evidence="5">
    <location>
        <begin position="150"/>
        <end position="171"/>
    </location>
</feature>
<dbReference type="SUPFAM" id="SSF103473">
    <property type="entry name" value="MFS general substrate transporter"/>
    <property type="match status" value="1"/>
</dbReference>
<accession>A0A5C2SQP2</accession>
<sequence>MTTLPRPEASPSLSILDKESDAVLVELKESIAGEPLDVILLTFEPGSPEDPQNWSRPYRWYLSLLSCFLVFVTTFASAAPSGYAADLRGQFHMTAELVALTITLFVIGFCFGPLLWGPLSEQFGRRAVLIPCYALFTVGAALSPNSASIMVFRLLGGIFSAAATPIAPALLADIWDPSTREKALTYLGFLSFVGPTLGPLVGGLMAGAHISWQWIFWLLTILFIGGCLYMLFEAYPVVFEEGHHFPSSSLGLAYLPVTAGGVITMVIYLWAFQPYYERKVQQYAPEPIPPEERLLMAVWAAPLFSITFFWFGWTSFPGMNFWAPLMSGLLMGMSTLALIVSLLNYIIDVYVYAAASALGAGTVLRSIFGAIFPLFSAQMFRALNPRWASTLVGCIAVLMIPIPVLLMRYGPVLRAKSRYVA</sequence>
<gene>
    <name evidence="7" type="ORF">L227DRAFT_607146</name>
</gene>
<dbReference type="PROSITE" id="PS50850">
    <property type="entry name" value="MFS"/>
    <property type="match status" value="1"/>
</dbReference>
<evidence type="ECO:0000259" key="6">
    <source>
        <dbReference type="PROSITE" id="PS50850"/>
    </source>
</evidence>
<dbReference type="InterPro" id="IPR020846">
    <property type="entry name" value="MFS_dom"/>
</dbReference>
<feature type="domain" description="Major facilitator superfamily (MFS) profile" evidence="6">
    <location>
        <begin position="62"/>
        <end position="421"/>
    </location>
</feature>
<dbReference type="Gene3D" id="1.20.1250.20">
    <property type="entry name" value="MFS general substrate transporter like domains"/>
    <property type="match status" value="2"/>
</dbReference>
<feature type="transmembrane region" description="Helical" evidence="5">
    <location>
        <begin position="97"/>
        <end position="117"/>
    </location>
</feature>
<evidence type="ECO:0000256" key="1">
    <source>
        <dbReference type="ARBA" id="ARBA00004141"/>
    </source>
</evidence>
<feature type="transmembrane region" description="Helical" evidence="5">
    <location>
        <begin position="60"/>
        <end position="85"/>
    </location>
</feature>
<dbReference type="OrthoDB" id="9986881at2759"/>
<dbReference type="PANTHER" id="PTHR23502:SF173">
    <property type="entry name" value="MFS-MULTIDRUG-RESISTANCE TRANSPORTER-RELATED"/>
    <property type="match status" value="1"/>
</dbReference>
<keyword evidence="3 5" id="KW-1133">Transmembrane helix</keyword>
<evidence type="ECO:0000256" key="2">
    <source>
        <dbReference type="ARBA" id="ARBA00022692"/>
    </source>
</evidence>
<keyword evidence="4 5" id="KW-0472">Membrane</keyword>
<keyword evidence="8" id="KW-1185">Reference proteome</keyword>
<dbReference type="EMBL" id="ML122252">
    <property type="protein sequence ID" value="RPD65674.1"/>
    <property type="molecule type" value="Genomic_DNA"/>
</dbReference>